<feature type="compositionally biased region" description="Basic and acidic residues" evidence="1">
    <location>
        <begin position="150"/>
        <end position="162"/>
    </location>
</feature>
<dbReference type="AlphaFoldDB" id="A0A8H4R304"/>
<feature type="region of interest" description="Disordered" evidence="1">
    <location>
        <begin position="121"/>
        <end position="162"/>
    </location>
</feature>
<dbReference type="Proteomes" id="UP000566819">
    <property type="component" value="Unassembled WGS sequence"/>
</dbReference>
<accession>A0A8H4R304</accession>
<protein>
    <submittedName>
        <fullName evidence="2">Uncharacterized protein</fullName>
    </submittedName>
</protein>
<feature type="region of interest" description="Disordered" evidence="1">
    <location>
        <begin position="1"/>
        <end position="58"/>
    </location>
</feature>
<name>A0A8H4R304_9HELO</name>
<dbReference type="EMBL" id="JAAMPI010001898">
    <property type="protein sequence ID" value="KAF4621923.1"/>
    <property type="molecule type" value="Genomic_DNA"/>
</dbReference>
<proteinExistence type="predicted"/>
<gene>
    <name evidence="2" type="ORF">G7Y89_g14422</name>
</gene>
<evidence type="ECO:0000256" key="1">
    <source>
        <dbReference type="SAM" id="MobiDB-lite"/>
    </source>
</evidence>
<dbReference type="OrthoDB" id="3440029at2759"/>
<feature type="compositionally biased region" description="Pro residues" evidence="1">
    <location>
        <begin position="1"/>
        <end position="28"/>
    </location>
</feature>
<reference evidence="2 3" key="1">
    <citation type="submission" date="2020-03" db="EMBL/GenBank/DDBJ databases">
        <title>Draft Genome Sequence of Cudoniella acicularis.</title>
        <authorList>
            <person name="Buettner E."/>
            <person name="Kellner H."/>
        </authorList>
    </citation>
    <scope>NUCLEOTIDE SEQUENCE [LARGE SCALE GENOMIC DNA]</scope>
    <source>
        <strain evidence="2 3">DSM 108380</strain>
    </source>
</reference>
<sequence>MASAQPPPPPPAPGRQGPPPRPPVPGGQPPAGGNRPPAQASGHQFMPPMRQQVNSTRVVDITPQALPNAATCRRNLTSHSVFTIKKAVPSNPREKATWARAEVVEEKLARSEIAKQIKRLNERRGESVAEKKSSLQPFQQGQISNLLDDLATRESNRTPAEH</sequence>
<comment type="caution">
    <text evidence="2">The sequence shown here is derived from an EMBL/GenBank/DDBJ whole genome shotgun (WGS) entry which is preliminary data.</text>
</comment>
<evidence type="ECO:0000313" key="2">
    <source>
        <dbReference type="EMBL" id="KAF4621923.1"/>
    </source>
</evidence>
<organism evidence="2 3">
    <name type="scientific">Cudoniella acicularis</name>
    <dbReference type="NCBI Taxonomy" id="354080"/>
    <lineage>
        <taxon>Eukaryota</taxon>
        <taxon>Fungi</taxon>
        <taxon>Dikarya</taxon>
        <taxon>Ascomycota</taxon>
        <taxon>Pezizomycotina</taxon>
        <taxon>Leotiomycetes</taxon>
        <taxon>Helotiales</taxon>
        <taxon>Tricladiaceae</taxon>
        <taxon>Cudoniella</taxon>
    </lineage>
</organism>
<evidence type="ECO:0000313" key="3">
    <source>
        <dbReference type="Proteomes" id="UP000566819"/>
    </source>
</evidence>
<feature type="compositionally biased region" description="Polar residues" evidence="1">
    <location>
        <begin position="134"/>
        <end position="145"/>
    </location>
</feature>
<keyword evidence="3" id="KW-1185">Reference proteome</keyword>
<feature type="compositionally biased region" description="Basic and acidic residues" evidence="1">
    <location>
        <begin position="121"/>
        <end position="133"/>
    </location>
</feature>